<proteinExistence type="predicted"/>
<feature type="signal peptide" evidence="1">
    <location>
        <begin position="1"/>
        <end position="25"/>
    </location>
</feature>
<evidence type="ECO:0000259" key="2">
    <source>
        <dbReference type="Pfam" id="PF13449"/>
    </source>
</evidence>
<dbReference type="Proteomes" id="UP000199532">
    <property type="component" value="Unassembled WGS sequence"/>
</dbReference>
<dbReference type="SUPFAM" id="SSF63825">
    <property type="entry name" value="YWTD domain"/>
    <property type="match status" value="1"/>
</dbReference>
<evidence type="ECO:0000313" key="4">
    <source>
        <dbReference type="Proteomes" id="UP000199532"/>
    </source>
</evidence>
<dbReference type="Pfam" id="PF13449">
    <property type="entry name" value="Phytase-like"/>
    <property type="match status" value="1"/>
</dbReference>
<dbReference type="PROSITE" id="PS51257">
    <property type="entry name" value="PROKAR_LIPOPROTEIN"/>
    <property type="match status" value="1"/>
</dbReference>
<dbReference type="InterPro" id="IPR027372">
    <property type="entry name" value="Phytase-like_dom"/>
</dbReference>
<name>A0A1H6RPL6_9BACT</name>
<feature type="domain" description="Phytase-like" evidence="2">
    <location>
        <begin position="64"/>
        <end position="396"/>
    </location>
</feature>
<keyword evidence="4" id="KW-1185">Reference proteome</keyword>
<sequence length="434" mass="46355">MKHTLQFTLLATLSAAAIISCTDHAIENPNGGNYPAKAAFKTAPILSTTSTGTKIYGSGYGSSMAQVPGEWDSFYLMTDRGPNVDGTNEAKIFPVPDFNPHIAKFKLVGDELVYQSSVEFKNAAGVKLTGRPNLPGEGNAGETALDFSGAPISNDAEGIDCEGLTIDPKDGTFWVSDEYGPHIVHFDKAGKTIERINPFGTGTGGRKLPKVLARRRPNRGMEGLTITPDGKFLVGMMQSPIYNPSKAKVASSKVLRIVVFNIASGETKQFVYITESIKTLSSEIVAITGNTFLVLERDQDFAGGNPASMVKKVYKIDISAATNVSDSENKESGLLFGGKTVDELSDAEISSNNIKPVTKELVADILAVPGGYAHDKAEGLAIINNNMIAIVNDDDFGIVSPATPDNTIIQKILPSTMQTDQNVIYFIPLAKGLK</sequence>
<accession>A0A1H6RPL6</accession>
<protein>
    <submittedName>
        <fullName evidence="3">Esterase-like activity of phytase</fullName>
    </submittedName>
</protein>
<feature type="chain" id="PRO_5011445512" evidence="1">
    <location>
        <begin position="26"/>
        <end position="434"/>
    </location>
</feature>
<dbReference type="STRING" id="408657.SAMN04487995_1450"/>
<keyword evidence="1" id="KW-0732">Signal</keyword>
<dbReference type="RefSeq" id="WP_090333940.1">
    <property type="nucleotide sequence ID" value="NZ_FNXY01000002.1"/>
</dbReference>
<evidence type="ECO:0000256" key="1">
    <source>
        <dbReference type="SAM" id="SignalP"/>
    </source>
</evidence>
<organism evidence="3 4">
    <name type="scientific">Dyadobacter koreensis</name>
    <dbReference type="NCBI Taxonomy" id="408657"/>
    <lineage>
        <taxon>Bacteria</taxon>
        <taxon>Pseudomonadati</taxon>
        <taxon>Bacteroidota</taxon>
        <taxon>Cytophagia</taxon>
        <taxon>Cytophagales</taxon>
        <taxon>Spirosomataceae</taxon>
        <taxon>Dyadobacter</taxon>
    </lineage>
</organism>
<dbReference type="EMBL" id="FNXY01000002">
    <property type="protein sequence ID" value="SEI57699.1"/>
    <property type="molecule type" value="Genomic_DNA"/>
</dbReference>
<gene>
    <name evidence="3" type="ORF">SAMN04487995_1450</name>
</gene>
<evidence type="ECO:0000313" key="3">
    <source>
        <dbReference type="EMBL" id="SEI57699.1"/>
    </source>
</evidence>
<dbReference type="AlphaFoldDB" id="A0A1H6RPL6"/>
<dbReference type="PANTHER" id="PTHR37957:SF1">
    <property type="entry name" value="PHYTASE-LIKE DOMAIN-CONTAINING PROTEIN"/>
    <property type="match status" value="1"/>
</dbReference>
<dbReference type="PANTHER" id="PTHR37957">
    <property type="entry name" value="BLR7070 PROTEIN"/>
    <property type="match status" value="1"/>
</dbReference>
<dbReference type="OrthoDB" id="9803927at2"/>
<reference evidence="3 4" key="1">
    <citation type="submission" date="2016-10" db="EMBL/GenBank/DDBJ databases">
        <authorList>
            <person name="de Groot N.N."/>
        </authorList>
    </citation>
    <scope>NUCLEOTIDE SEQUENCE [LARGE SCALE GENOMIC DNA]</scope>
    <source>
        <strain evidence="3 4">DSM 19938</strain>
    </source>
</reference>